<evidence type="ECO:0000313" key="3">
    <source>
        <dbReference type="Proteomes" id="UP001565200"/>
    </source>
</evidence>
<accession>A0ABV4CUS8</accession>
<dbReference type="GO" id="GO:0016874">
    <property type="term" value="F:ligase activity"/>
    <property type="evidence" value="ECO:0007669"/>
    <property type="project" value="UniProtKB-KW"/>
</dbReference>
<dbReference type="PANTHER" id="PTHR39209">
    <property type="match status" value="1"/>
</dbReference>
<gene>
    <name evidence="2" type="ORF">AAK873_05860</name>
</gene>
<dbReference type="PANTHER" id="PTHR39209:SF2">
    <property type="entry name" value="CYTOPLASMIC PROTEIN"/>
    <property type="match status" value="1"/>
</dbReference>
<evidence type="ECO:0000313" key="2">
    <source>
        <dbReference type="EMBL" id="MEY8245141.1"/>
    </source>
</evidence>
<reference evidence="2 3" key="1">
    <citation type="submission" date="2024-03" db="EMBL/GenBank/DDBJ databases">
        <title>Mouse gut bacterial collection (mGBC) of GemPharmatech.</title>
        <authorList>
            <person name="He Y."/>
            <person name="Dong L."/>
            <person name="Wu D."/>
            <person name="Gao X."/>
            <person name="Lin Z."/>
        </authorList>
    </citation>
    <scope>NUCLEOTIDE SEQUENCE [LARGE SCALE GENOMIC DNA]</scope>
    <source>
        <strain evidence="2 3">54-13</strain>
    </source>
</reference>
<dbReference type="SUPFAM" id="SSF56037">
    <property type="entry name" value="PheT/TilS domain"/>
    <property type="match status" value="1"/>
</dbReference>
<keyword evidence="3" id="KW-1185">Reference proteome</keyword>
<comment type="caution">
    <text evidence="2">The sequence shown here is derived from an EMBL/GenBank/DDBJ whole genome shotgun (WGS) entry which is preliminary data.</text>
</comment>
<name>A0ABV4CUS8_9BACT</name>
<dbReference type="InterPro" id="IPR005146">
    <property type="entry name" value="B3/B4_tRNA-bd"/>
</dbReference>
<organism evidence="2 3">
    <name type="scientific">Heminiphilus faecis</name>
    <dbReference type="NCBI Taxonomy" id="2601703"/>
    <lineage>
        <taxon>Bacteria</taxon>
        <taxon>Pseudomonadati</taxon>
        <taxon>Bacteroidota</taxon>
        <taxon>Bacteroidia</taxon>
        <taxon>Bacteroidales</taxon>
        <taxon>Muribaculaceae</taxon>
        <taxon>Heminiphilus</taxon>
    </lineage>
</organism>
<evidence type="ECO:0000259" key="1">
    <source>
        <dbReference type="SMART" id="SM00873"/>
    </source>
</evidence>
<dbReference type="InterPro" id="IPR020825">
    <property type="entry name" value="Phe-tRNA_synthase-like_B3/B4"/>
</dbReference>
<dbReference type="RefSeq" id="WP_121698587.1">
    <property type="nucleotide sequence ID" value="NZ_JBCLPP010000012.1"/>
</dbReference>
<dbReference type="Gene3D" id="3.50.40.10">
    <property type="entry name" value="Phenylalanyl-trna Synthetase, Chain B, domain 3"/>
    <property type="match status" value="1"/>
</dbReference>
<dbReference type="Proteomes" id="UP001565200">
    <property type="component" value="Unassembled WGS sequence"/>
</dbReference>
<protein>
    <submittedName>
        <fullName evidence="2">Phenylalanine--tRNA ligase beta subunit-related protein</fullName>
    </submittedName>
</protein>
<proteinExistence type="predicted"/>
<dbReference type="Pfam" id="PF03483">
    <property type="entry name" value="B3_4"/>
    <property type="match status" value="1"/>
</dbReference>
<dbReference type="EMBL" id="JBCLPP010000012">
    <property type="protein sequence ID" value="MEY8245141.1"/>
    <property type="molecule type" value="Genomic_DNA"/>
</dbReference>
<sequence length="225" mass="24883">MNITIEDIVREAAPELKVVTIEADVTNAATSPELRDELLRLGENIKATYRLDEINKRPGIAATRKAYKALGKEPNRYRPSSEALCRRIVKDMGLYFINNLVDLINVVSIASGYSIGGFDADKIEGDTLSLGAGREGEPFEAIGRGILNIAHMPVYRDAIGGIGTPTSDNERTKIDLDTRRLLMCINIYGEEMLADDTIELALRLLSQYCDARNIIVKSYWASGVF</sequence>
<dbReference type="SMART" id="SM00873">
    <property type="entry name" value="B3_4"/>
    <property type="match status" value="1"/>
</dbReference>
<feature type="domain" description="B3/B4 tRNA-binding" evidence="1">
    <location>
        <begin position="61"/>
        <end position="210"/>
    </location>
</feature>
<keyword evidence="2" id="KW-0436">Ligase</keyword>